<dbReference type="AlphaFoldDB" id="A0A4C1SS48"/>
<dbReference type="Gene3D" id="2.30.30.40">
    <property type="entry name" value="SH3 Domains"/>
    <property type="match status" value="1"/>
</dbReference>
<comment type="caution">
    <text evidence="4">The sequence shown here is derived from an EMBL/GenBank/DDBJ whole genome shotgun (WGS) entry which is preliminary data.</text>
</comment>
<evidence type="ECO:0000256" key="2">
    <source>
        <dbReference type="PROSITE-ProRule" id="PRU00192"/>
    </source>
</evidence>
<dbReference type="Proteomes" id="UP000299102">
    <property type="component" value="Unassembled WGS sequence"/>
</dbReference>
<evidence type="ECO:0000259" key="3">
    <source>
        <dbReference type="PROSITE" id="PS50002"/>
    </source>
</evidence>
<dbReference type="SUPFAM" id="SSF50044">
    <property type="entry name" value="SH3-domain"/>
    <property type="match status" value="1"/>
</dbReference>
<reference evidence="4 5" key="1">
    <citation type="journal article" date="2019" name="Commun. Biol.">
        <title>The bagworm genome reveals a unique fibroin gene that provides high tensile strength.</title>
        <authorList>
            <person name="Kono N."/>
            <person name="Nakamura H."/>
            <person name="Ohtoshi R."/>
            <person name="Tomita M."/>
            <person name="Numata K."/>
            <person name="Arakawa K."/>
        </authorList>
    </citation>
    <scope>NUCLEOTIDE SEQUENCE [LARGE SCALE GENOMIC DNA]</scope>
</reference>
<sequence>MVTERCLDGWFKGKNWKEVSGVFPGNYVTPLRTRDQLQLMHSWKLIPPSANSQSNYQNLANASRNQELIPATPTANHIASQQQLSPSYPLSMRNDLENINARLTLANLTPHQTIPPDLPPRNMTISPTSQSVSNSNDVNILTKENRDKEAQKRNLLRLMYINIIRIQL</sequence>
<proteinExistence type="predicted"/>
<dbReference type="EMBL" id="BGZK01003837">
    <property type="protein sequence ID" value="GBP04952.1"/>
    <property type="molecule type" value="Genomic_DNA"/>
</dbReference>
<feature type="domain" description="SH3" evidence="3">
    <location>
        <begin position="1"/>
        <end position="33"/>
    </location>
</feature>
<organism evidence="4 5">
    <name type="scientific">Eumeta variegata</name>
    <name type="common">Bagworm moth</name>
    <name type="synonym">Eumeta japonica</name>
    <dbReference type="NCBI Taxonomy" id="151549"/>
    <lineage>
        <taxon>Eukaryota</taxon>
        <taxon>Metazoa</taxon>
        <taxon>Ecdysozoa</taxon>
        <taxon>Arthropoda</taxon>
        <taxon>Hexapoda</taxon>
        <taxon>Insecta</taxon>
        <taxon>Pterygota</taxon>
        <taxon>Neoptera</taxon>
        <taxon>Endopterygota</taxon>
        <taxon>Lepidoptera</taxon>
        <taxon>Glossata</taxon>
        <taxon>Ditrysia</taxon>
        <taxon>Tineoidea</taxon>
        <taxon>Psychidae</taxon>
        <taxon>Oiketicinae</taxon>
        <taxon>Eumeta</taxon>
    </lineage>
</organism>
<dbReference type="STRING" id="151549.A0A4C1SS48"/>
<evidence type="ECO:0000313" key="4">
    <source>
        <dbReference type="EMBL" id="GBP04952.1"/>
    </source>
</evidence>
<name>A0A4C1SS48_EUMVA</name>
<evidence type="ECO:0000256" key="1">
    <source>
        <dbReference type="ARBA" id="ARBA00022443"/>
    </source>
</evidence>
<dbReference type="OrthoDB" id="2163411at2759"/>
<accession>A0A4C1SS48</accession>
<gene>
    <name evidence="4" type="primary">Sh3rf3</name>
    <name evidence="4" type="ORF">EVAR_100939_1</name>
</gene>
<evidence type="ECO:0000313" key="5">
    <source>
        <dbReference type="Proteomes" id="UP000299102"/>
    </source>
</evidence>
<keyword evidence="1 2" id="KW-0728">SH3 domain</keyword>
<dbReference type="InterPro" id="IPR001452">
    <property type="entry name" value="SH3_domain"/>
</dbReference>
<dbReference type="PROSITE" id="PS50002">
    <property type="entry name" value="SH3"/>
    <property type="match status" value="1"/>
</dbReference>
<protein>
    <submittedName>
        <fullName evidence="4">SH3 domain-containing RING finger protein 3</fullName>
    </submittedName>
</protein>
<keyword evidence="5" id="KW-1185">Reference proteome</keyword>
<dbReference type="InterPro" id="IPR036028">
    <property type="entry name" value="SH3-like_dom_sf"/>
</dbReference>